<feature type="transmembrane region" description="Helical" evidence="6">
    <location>
        <begin position="12"/>
        <end position="35"/>
    </location>
</feature>
<keyword evidence="3 6" id="KW-0812">Transmembrane</keyword>
<name>A0A418YGG3_9GAMM</name>
<dbReference type="Gene3D" id="1.20.1250.20">
    <property type="entry name" value="MFS general substrate transporter like domains"/>
    <property type="match status" value="1"/>
</dbReference>
<dbReference type="GO" id="GO:0022857">
    <property type="term" value="F:transmembrane transporter activity"/>
    <property type="evidence" value="ECO:0007669"/>
    <property type="project" value="InterPro"/>
</dbReference>
<evidence type="ECO:0000256" key="3">
    <source>
        <dbReference type="ARBA" id="ARBA00022692"/>
    </source>
</evidence>
<gene>
    <name evidence="7" type="ORF">D1Z90_07560</name>
</gene>
<feature type="transmembrane region" description="Helical" evidence="6">
    <location>
        <begin position="294"/>
        <end position="313"/>
    </location>
</feature>
<evidence type="ECO:0000256" key="6">
    <source>
        <dbReference type="SAM" id="Phobius"/>
    </source>
</evidence>
<comment type="caution">
    <text evidence="7">The sequence shown here is derived from an EMBL/GenBank/DDBJ whole genome shotgun (WGS) entry which is preliminary data.</text>
</comment>
<dbReference type="InterPro" id="IPR011701">
    <property type="entry name" value="MFS"/>
</dbReference>
<feature type="transmembrane region" description="Helical" evidence="6">
    <location>
        <begin position="266"/>
        <end position="287"/>
    </location>
</feature>
<evidence type="ECO:0000256" key="4">
    <source>
        <dbReference type="ARBA" id="ARBA00022989"/>
    </source>
</evidence>
<evidence type="ECO:0000256" key="1">
    <source>
        <dbReference type="ARBA" id="ARBA00004651"/>
    </source>
</evidence>
<dbReference type="PANTHER" id="PTHR23513">
    <property type="entry name" value="INTEGRAL MEMBRANE EFFLUX PROTEIN-RELATED"/>
    <property type="match status" value="1"/>
</dbReference>
<dbReference type="AlphaFoldDB" id="A0A418YGG3"/>
<organism evidence="7 8">
    <name type="scientific">Motilimonas pumila</name>
    <dbReference type="NCBI Taxonomy" id="2303987"/>
    <lineage>
        <taxon>Bacteria</taxon>
        <taxon>Pseudomonadati</taxon>
        <taxon>Pseudomonadota</taxon>
        <taxon>Gammaproteobacteria</taxon>
        <taxon>Alteromonadales</taxon>
        <taxon>Alteromonadales genera incertae sedis</taxon>
        <taxon>Motilimonas</taxon>
    </lineage>
</organism>
<feature type="transmembrane region" description="Helical" evidence="6">
    <location>
        <begin position="319"/>
        <end position="344"/>
    </location>
</feature>
<dbReference type="GO" id="GO:0005886">
    <property type="term" value="C:plasma membrane"/>
    <property type="evidence" value="ECO:0007669"/>
    <property type="project" value="UniProtKB-SubCell"/>
</dbReference>
<dbReference type="Proteomes" id="UP000283255">
    <property type="component" value="Unassembled WGS sequence"/>
</dbReference>
<dbReference type="Pfam" id="PF07690">
    <property type="entry name" value="MFS_1"/>
    <property type="match status" value="1"/>
</dbReference>
<proteinExistence type="predicted"/>
<comment type="subcellular location">
    <subcellularLocation>
        <location evidence="1">Cell membrane</location>
        <topology evidence="1">Multi-pass membrane protein</topology>
    </subcellularLocation>
</comment>
<evidence type="ECO:0000313" key="7">
    <source>
        <dbReference type="EMBL" id="RJG48707.1"/>
    </source>
</evidence>
<dbReference type="CDD" id="cd06173">
    <property type="entry name" value="MFS_MefA_like"/>
    <property type="match status" value="1"/>
</dbReference>
<accession>A0A418YGG3</accession>
<reference evidence="7 8" key="2">
    <citation type="submission" date="2019-01" db="EMBL/GenBank/DDBJ databases">
        <title>Motilimonas pumilus sp. nov., isolated from the gut of sea cucumber (Apostichopus japonicus).</title>
        <authorList>
            <person name="Wang F.-Q."/>
            <person name="Ren L.-H."/>
            <person name="Lin Y.-W."/>
            <person name="Sun G.-H."/>
            <person name="Du Z.-J."/>
            <person name="Zhao J.-X."/>
            <person name="Liu X.-J."/>
            <person name="Liu L.-J."/>
        </authorList>
    </citation>
    <scope>NUCLEOTIDE SEQUENCE [LARGE SCALE GENOMIC DNA]</scope>
    <source>
        <strain evidence="7 8">PLHSC7-2</strain>
    </source>
</reference>
<feature type="transmembrane region" description="Helical" evidence="6">
    <location>
        <begin position="148"/>
        <end position="168"/>
    </location>
</feature>
<dbReference type="PANTHER" id="PTHR23513:SF11">
    <property type="entry name" value="STAPHYLOFERRIN A TRANSPORTER"/>
    <property type="match status" value="1"/>
</dbReference>
<dbReference type="InterPro" id="IPR036259">
    <property type="entry name" value="MFS_trans_sf"/>
</dbReference>
<keyword evidence="4 6" id="KW-1133">Transmembrane helix</keyword>
<reference evidence="7 8" key="1">
    <citation type="submission" date="2018-09" db="EMBL/GenBank/DDBJ databases">
        <authorList>
            <person name="Wang F."/>
        </authorList>
    </citation>
    <scope>NUCLEOTIDE SEQUENCE [LARGE SCALE GENOMIC DNA]</scope>
    <source>
        <strain evidence="7 8">PLHSC7-2</strain>
    </source>
</reference>
<evidence type="ECO:0000313" key="8">
    <source>
        <dbReference type="Proteomes" id="UP000283255"/>
    </source>
</evidence>
<keyword evidence="8" id="KW-1185">Reference proteome</keyword>
<feature type="transmembrane region" description="Helical" evidence="6">
    <location>
        <begin position="104"/>
        <end position="127"/>
    </location>
</feature>
<sequence>MAIFSNQNFVLHWLGSSCAQLGGFFTLLALPWLVLQQTNNDAFQMSLVMASFSLPHSLLILFGGALADRSSPLKLLFFSRACFVIVMFMLAACVYLQFTAIGLLCGFGIALGTLSAFGIPASQALLPALCKPKELAAGNGILMATNQVAMMLGPLMAGWIIWAVRAWLFSSAINEQQSLAIAFIIDALLVSLSLILLLNIQTREQPKANGSVTNLVVKGIQYCWYDKGIRLVLGYLMLISFFMHGAILATLPIISKVHLGLSEAGYGTLYAMTGLGTLLGAGIAVFTKPSPHRLGWWVLICDGVSGLMLITLAQTSHLLGAVVTCLLTMGLCAGFIMVAGTTWFQQRTQADFMGRVMALLMFCILGLIPVSGTLAGWLVSHMDTYTVLHGAGVVIALAAVLGLLLPMTRNMGSISPLTAQSVVSLKLLSNAEPHGVKQP</sequence>
<feature type="transmembrane region" description="Helical" evidence="6">
    <location>
        <begin position="356"/>
        <end position="379"/>
    </location>
</feature>
<keyword evidence="2" id="KW-1003">Cell membrane</keyword>
<dbReference type="OrthoDB" id="69054at2"/>
<dbReference type="RefSeq" id="WP_119910147.1">
    <property type="nucleotide sequence ID" value="NZ_QZCH01000007.1"/>
</dbReference>
<evidence type="ECO:0000256" key="5">
    <source>
        <dbReference type="ARBA" id="ARBA00023136"/>
    </source>
</evidence>
<dbReference type="EMBL" id="QZCH01000007">
    <property type="protein sequence ID" value="RJG48707.1"/>
    <property type="molecule type" value="Genomic_DNA"/>
</dbReference>
<protein>
    <submittedName>
        <fullName evidence="7">MFS transporter</fullName>
    </submittedName>
</protein>
<evidence type="ECO:0000256" key="2">
    <source>
        <dbReference type="ARBA" id="ARBA00022475"/>
    </source>
</evidence>
<keyword evidence="5 6" id="KW-0472">Membrane</keyword>
<feature type="transmembrane region" description="Helical" evidence="6">
    <location>
        <begin position="385"/>
        <end position="405"/>
    </location>
</feature>
<dbReference type="SUPFAM" id="SSF103473">
    <property type="entry name" value="MFS general substrate transporter"/>
    <property type="match status" value="1"/>
</dbReference>
<feature type="transmembrane region" description="Helical" evidence="6">
    <location>
        <begin position="180"/>
        <end position="200"/>
    </location>
</feature>
<feature type="transmembrane region" description="Helical" evidence="6">
    <location>
        <begin position="47"/>
        <end position="66"/>
    </location>
</feature>
<feature type="transmembrane region" description="Helical" evidence="6">
    <location>
        <begin position="78"/>
        <end position="98"/>
    </location>
</feature>
<feature type="transmembrane region" description="Helical" evidence="6">
    <location>
        <begin position="232"/>
        <end position="254"/>
    </location>
</feature>